<keyword evidence="8" id="KW-0234">DNA repair</keyword>
<reference evidence="11 12" key="1">
    <citation type="submission" date="2018-06" db="EMBL/GenBank/DDBJ databases">
        <title>Spongiibacterium sp. HME9304 Genome sequencing and assembly.</title>
        <authorList>
            <person name="Kang H."/>
            <person name="Kim H."/>
            <person name="Joh K."/>
        </authorList>
    </citation>
    <scope>NUCLEOTIDE SEQUENCE [LARGE SCALE GENOMIC DNA]</scope>
    <source>
        <strain evidence="11 12">HME9304</strain>
    </source>
</reference>
<dbReference type="GO" id="GO:0046872">
    <property type="term" value="F:metal ion binding"/>
    <property type="evidence" value="ECO:0007669"/>
    <property type="project" value="UniProtKB-KW"/>
</dbReference>
<keyword evidence="5" id="KW-0227">DNA damage</keyword>
<feature type="transmembrane region" description="Helical" evidence="9">
    <location>
        <begin position="33"/>
        <end position="56"/>
    </location>
</feature>
<feature type="domain" description="Endonuclease/exonuclease/phosphatase" evidence="10">
    <location>
        <begin position="98"/>
        <end position="324"/>
    </location>
</feature>
<keyword evidence="3" id="KW-0540">Nuclease</keyword>
<evidence type="ECO:0000256" key="5">
    <source>
        <dbReference type="ARBA" id="ARBA00022763"/>
    </source>
</evidence>
<keyword evidence="9" id="KW-1133">Transmembrane helix</keyword>
<dbReference type="PANTHER" id="PTHR15822:SF4">
    <property type="entry name" value="TYROSYL-DNA PHOSPHODIESTERASE 2"/>
    <property type="match status" value="1"/>
</dbReference>
<feature type="transmembrane region" description="Helical" evidence="9">
    <location>
        <begin position="63"/>
        <end position="83"/>
    </location>
</feature>
<evidence type="ECO:0000313" key="12">
    <source>
        <dbReference type="Proteomes" id="UP000248536"/>
    </source>
</evidence>
<dbReference type="PANTHER" id="PTHR15822">
    <property type="entry name" value="TRAF AND TNF RECEPTOR-ASSOCIATED PROTEIN"/>
    <property type="match status" value="1"/>
</dbReference>
<protein>
    <recommendedName>
        <fullName evidence="10">Endonuclease/exonuclease/phosphatase domain-containing protein</fullName>
    </recommendedName>
</protein>
<keyword evidence="4" id="KW-0479">Metal-binding</keyword>
<keyword evidence="9" id="KW-0812">Transmembrane</keyword>
<sequence>MLGKLTFGLNIIVALALLLTCILSFFSVQIIPILSVLSLGVPFLFILNIIFLFYWLYSKKKKFLLSFTALLLGYLVFGSFYGISKKDDSASESDLKIMTFNAWSFNKNEWIKEAGIGDSIVKFIADENPDILCIQEYNRERNEDFSQYPHKSVTTYSRRKTTQAIFSKFPIIENGSLSLPSTGNNIIYTDILYNSDTIRVYNLHLQSFKIVPSSDSFSEKESEKNYKRLVDTFSKQLEQAKIFEAHMSKSPYKNIVCGDFNNTQFSNVYRIVKGDLQDSFLEKGNGFGRSYSLFGFPLRIDYILSDPSFEVISHNNFNLKLSDHYPVAATLRYTSNQ</sequence>
<dbReference type="Pfam" id="PF03372">
    <property type="entry name" value="Exo_endo_phos"/>
    <property type="match status" value="1"/>
</dbReference>
<dbReference type="InterPro" id="IPR051547">
    <property type="entry name" value="TDP2-like"/>
</dbReference>
<evidence type="ECO:0000256" key="2">
    <source>
        <dbReference type="ARBA" id="ARBA00001946"/>
    </source>
</evidence>
<dbReference type="GO" id="GO:0004518">
    <property type="term" value="F:nuclease activity"/>
    <property type="evidence" value="ECO:0007669"/>
    <property type="project" value="UniProtKB-KW"/>
</dbReference>
<gene>
    <name evidence="11" type="ORF">HME9304_00306</name>
</gene>
<evidence type="ECO:0000256" key="4">
    <source>
        <dbReference type="ARBA" id="ARBA00022723"/>
    </source>
</evidence>
<dbReference type="Gene3D" id="3.60.10.10">
    <property type="entry name" value="Endonuclease/exonuclease/phosphatase"/>
    <property type="match status" value="1"/>
</dbReference>
<keyword evidence="7" id="KW-0460">Magnesium</keyword>
<comment type="cofactor">
    <cofactor evidence="1">
        <name>Mn(2+)</name>
        <dbReference type="ChEBI" id="CHEBI:29035"/>
    </cofactor>
</comment>
<dbReference type="InterPro" id="IPR036691">
    <property type="entry name" value="Endo/exonu/phosph_ase_sf"/>
</dbReference>
<dbReference type="AlphaFoldDB" id="A0A2Z4LPJ6"/>
<evidence type="ECO:0000256" key="8">
    <source>
        <dbReference type="ARBA" id="ARBA00023204"/>
    </source>
</evidence>
<dbReference type="CDD" id="cd09084">
    <property type="entry name" value="EEP-2"/>
    <property type="match status" value="1"/>
</dbReference>
<proteinExistence type="predicted"/>
<organism evidence="11 12">
    <name type="scientific">Flagellimonas maritima</name>
    <dbReference type="NCBI Taxonomy" id="1383885"/>
    <lineage>
        <taxon>Bacteria</taxon>
        <taxon>Pseudomonadati</taxon>
        <taxon>Bacteroidota</taxon>
        <taxon>Flavobacteriia</taxon>
        <taxon>Flavobacteriales</taxon>
        <taxon>Flavobacteriaceae</taxon>
        <taxon>Flagellimonas</taxon>
    </lineage>
</organism>
<evidence type="ECO:0000256" key="6">
    <source>
        <dbReference type="ARBA" id="ARBA00022801"/>
    </source>
</evidence>
<keyword evidence="9" id="KW-0472">Membrane</keyword>
<evidence type="ECO:0000256" key="1">
    <source>
        <dbReference type="ARBA" id="ARBA00001936"/>
    </source>
</evidence>
<feature type="transmembrane region" description="Helical" evidence="9">
    <location>
        <begin position="7"/>
        <end position="27"/>
    </location>
</feature>
<accession>A0A2Z4LPJ6</accession>
<evidence type="ECO:0000256" key="7">
    <source>
        <dbReference type="ARBA" id="ARBA00022842"/>
    </source>
</evidence>
<evidence type="ECO:0000256" key="9">
    <source>
        <dbReference type="SAM" id="Phobius"/>
    </source>
</evidence>
<evidence type="ECO:0000259" key="10">
    <source>
        <dbReference type="Pfam" id="PF03372"/>
    </source>
</evidence>
<dbReference type="KEGG" id="spon:HME9304_00306"/>
<evidence type="ECO:0000256" key="3">
    <source>
        <dbReference type="ARBA" id="ARBA00022722"/>
    </source>
</evidence>
<dbReference type="Proteomes" id="UP000248536">
    <property type="component" value="Chromosome"/>
</dbReference>
<dbReference type="GO" id="GO:0016787">
    <property type="term" value="F:hydrolase activity"/>
    <property type="evidence" value="ECO:0007669"/>
    <property type="project" value="UniProtKB-KW"/>
</dbReference>
<dbReference type="EMBL" id="CP030104">
    <property type="protein sequence ID" value="AWX43318.1"/>
    <property type="molecule type" value="Genomic_DNA"/>
</dbReference>
<dbReference type="GO" id="GO:0006281">
    <property type="term" value="P:DNA repair"/>
    <property type="evidence" value="ECO:0007669"/>
    <property type="project" value="UniProtKB-KW"/>
</dbReference>
<keyword evidence="6" id="KW-0378">Hydrolase</keyword>
<dbReference type="OrthoDB" id="635146at2"/>
<dbReference type="SUPFAM" id="SSF56219">
    <property type="entry name" value="DNase I-like"/>
    <property type="match status" value="1"/>
</dbReference>
<keyword evidence="12" id="KW-1185">Reference proteome</keyword>
<name>A0A2Z4LPJ6_9FLAO</name>
<dbReference type="InterPro" id="IPR005135">
    <property type="entry name" value="Endo/exonuclease/phosphatase"/>
</dbReference>
<evidence type="ECO:0000313" key="11">
    <source>
        <dbReference type="EMBL" id="AWX43318.1"/>
    </source>
</evidence>
<comment type="cofactor">
    <cofactor evidence="2">
        <name>Mg(2+)</name>
        <dbReference type="ChEBI" id="CHEBI:18420"/>
    </cofactor>
</comment>